<organism evidence="5 6">
    <name type="scientific">Roseovarius litorisediminis</name>
    <dbReference type="NCBI Taxonomy" id="1312363"/>
    <lineage>
        <taxon>Bacteria</taxon>
        <taxon>Pseudomonadati</taxon>
        <taxon>Pseudomonadota</taxon>
        <taxon>Alphaproteobacteria</taxon>
        <taxon>Rhodobacterales</taxon>
        <taxon>Roseobacteraceae</taxon>
        <taxon>Roseovarius</taxon>
    </lineage>
</organism>
<keyword evidence="6" id="KW-1185">Reference proteome</keyword>
<evidence type="ECO:0000313" key="5">
    <source>
        <dbReference type="EMBL" id="SLN09508.1"/>
    </source>
</evidence>
<name>A0A1Y5R643_9RHOB</name>
<dbReference type="GO" id="GO:0005829">
    <property type="term" value="C:cytosol"/>
    <property type="evidence" value="ECO:0007669"/>
    <property type="project" value="TreeGrafter"/>
</dbReference>
<keyword evidence="3" id="KW-0804">Transcription</keyword>
<reference evidence="5 6" key="1">
    <citation type="submission" date="2017-03" db="EMBL/GenBank/DDBJ databases">
        <authorList>
            <person name="Afonso C.L."/>
            <person name="Miller P.J."/>
            <person name="Scott M.A."/>
            <person name="Spackman E."/>
            <person name="Goraichik I."/>
            <person name="Dimitrov K.M."/>
            <person name="Suarez D.L."/>
            <person name="Swayne D.E."/>
        </authorList>
    </citation>
    <scope>NUCLEOTIDE SEQUENCE [LARGE SCALE GENOMIC DNA]</scope>
    <source>
        <strain evidence="5 6">CECT 8287</strain>
    </source>
</reference>
<gene>
    <name evidence="5" type="primary">cfaD</name>
    <name evidence="5" type="ORF">PEL8287_00003</name>
</gene>
<dbReference type="SUPFAM" id="SSF46689">
    <property type="entry name" value="Homeodomain-like"/>
    <property type="match status" value="1"/>
</dbReference>
<proteinExistence type="predicted"/>
<dbReference type="SMART" id="SM00342">
    <property type="entry name" value="HTH_ARAC"/>
    <property type="match status" value="1"/>
</dbReference>
<dbReference type="PROSITE" id="PS01124">
    <property type="entry name" value="HTH_ARAC_FAMILY_2"/>
    <property type="match status" value="1"/>
</dbReference>
<dbReference type="PANTHER" id="PTHR47894:SF4">
    <property type="entry name" value="HTH-TYPE TRANSCRIPTIONAL REGULATOR GADX"/>
    <property type="match status" value="1"/>
</dbReference>
<dbReference type="InterPro" id="IPR009057">
    <property type="entry name" value="Homeodomain-like_sf"/>
</dbReference>
<sequence length="324" mass="35976">MTARLDFVLGCYLAPVLKVAERYGVGVDRHIAAAGLNVFDIGRLDVSLPRIAASRLFEMIADDVGASTPAEIVKDFSINSIPGWGEALAAAPDLRAALNLAASPEGRMTSGNQVIMRTNGRTVTLIDRYIPPLAAEEQWIAASSFFLTFNDLPEICGNTWRPRVIEVPFDDASMLERHFDLSDVTIRTGQPETRLQFDIFALGCRMPGFASLQPDCPNVPSSIAQQIYLILDTLKPDVVPSFERIADYLDTSTRTLQRRLGDEGTTYKNVFMGWRMGKAIELLDNTRLQVKEIAEILHYQHASHFVRAFKKANRVTPSAFRETG</sequence>
<dbReference type="Proteomes" id="UP000193827">
    <property type="component" value="Unassembled WGS sequence"/>
</dbReference>
<dbReference type="GO" id="GO:0000976">
    <property type="term" value="F:transcription cis-regulatory region binding"/>
    <property type="evidence" value="ECO:0007669"/>
    <property type="project" value="TreeGrafter"/>
</dbReference>
<dbReference type="AlphaFoldDB" id="A0A1Y5R643"/>
<protein>
    <submittedName>
        <fullName evidence="5">CFA/I fimbrial subunit D</fullName>
    </submittedName>
</protein>
<dbReference type="InterPro" id="IPR032687">
    <property type="entry name" value="AraC-type_N"/>
</dbReference>
<keyword evidence="1" id="KW-0805">Transcription regulation</keyword>
<evidence type="ECO:0000259" key="4">
    <source>
        <dbReference type="PROSITE" id="PS01124"/>
    </source>
</evidence>
<dbReference type="GO" id="GO:0003700">
    <property type="term" value="F:DNA-binding transcription factor activity"/>
    <property type="evidence" value="ECO:0007669"/>
    <property type="project" value="InterPro"/>
</dbReference>
<dbReference type="RefSeq" id="WP_085890294.1">
    <property type="nucleotide sequence ID" value="NZ_FWFL01000001.1"/>
</dbReference>
<dbReference type="Gene3D" id="1.10.10.60">
    <property type="entry name" value="Homeodomain-like"/>
    <property type="match status" value="1"/>
</dbReference>
<feature type="domain" description="HTH araC/xylS-type" evidence="4">
    <location>
        <begin position="224"/>
        <end position="323"/>
    </location>
</feature>
<dbReference type="OrthoDB" id="9804543at2"/>
<dbReference type="Pfam" id="PF12625">
    <property type="entry name" value="Arabinose_bd"/>
    <property type="match status" value="1"/>
</dbReference>
<evidence type="ECO:0000256" key="2">
    <source>
        <dbReference type="ARBA" id="ARBA00023125"/>
    </source>
</evidence>
<evidence type="ECO:0000313" key="6">
    <source>
        <dbReference type="Proteomes" id="UP000193827"/>
    </source>
</evidence>
<evidence type="ECO:0000256" key="1">
    <source>
        <dbReference type="ARBA" id="ARBA00023015"/>
    </source>
</evidence>
<keyword evidence="2" id="KW-0238">DNA-binding</keyword>
<evidence type="ECO:0000256" key="3">
    <source>
        <dbReference type="ARBA" id="ARBA00023163"/>
    </source>
</evidence>
<accession>A0A1Y5R643</accession>
<dbReference type="EMBL" id="FWFL01000001">
    <property type="protein sequence ID" value="SLN09508.1"/>
    <property type="molecule type" value="Genomic_DNA"/>
</dbReference>
<dbReference type="PANTHER" id="PTHR47894">
    <property type="entry name" value="HTH-TYPE TRANSCRIPTIONAL REGULATOR GADX"/>
    <property type="match status" value="1"/>
</dbReference>
<dbReference type="InterPro" id="IPR018060">
    <property type="entry name" value="HTH_AraC"/>
</dbReference>
<dbReference type="Pfam" id="PF12833">
    <property type="entry name" value="HTH_18"/>
    <property type="match status" value="1"/>
</dbReference>